<proteinExistence type="predicted"/>
<evidence type="ECO:0000313" key="1">
    <source>
        <dbReference type="EMBL" id="GFN99765.1"/>
    </source>
</evidence>
<protein>
    <submittedName>
        <fullName evidence="1">Uncharacterized protein</fullName>
    </submittedName>
</protein>
<sequence>MKVMVLNIEVHNHIYKILPSQKHAMKLLLWPETCFHRGRKRGHVSSVETCFRRMDMAGRLWAVLRWSRQLQTVSKHVSRQVYIVMRWSRQL</sequence>
<keyword evidence="2" id="KW-1185">Reference proteome</keyword>
<reference evidence="1 2" key="1">
    <citation type="journal article" date="2021" name="Elife">
        <title>Chloroplast acquisition without the gene transfer in kleptoplastic sea slugs, Plakobranchus ocellatus.</title>
        <authorList>
            <person name="Maeda T."/>
            <person name="Takahashi S."/>
            <person name="Yoshida T."/>
            <person name="Shimamura S."/>
            <person name="Takaki Y."/>
            <person name="Nagai Y."/>
            <person name="Toyoda A."/>
            <person name="Suzuki Y."/>
            <person name="Arimoto A."/>
            <person name="Ishii H."/>
            <person name="Satoh N."/>
            <person name="Nishiyama T."/>
            <person name="Hasebe M."/>
            <person name="Maruyama T."/>
            <person name="Minagawa J."/>
            <person name="Obokata J."/>
            <person name="Shigenobu S."/>
        </authorList>
    </citation>
    <scope>NUCLEOTIDE SEQUENCE [LARGE SCALE GENOMIC DNA]</scope>
</reference>
<accession>A0AAV3ZUZ5</accession>
<comment type="caution">
    <text evidence="1">The sequence shown here is derived from an EMBL/GenBank/DDBJ whole genome shotgun (WGS) entry which is preliminary data.</text>
</comment>
<dbReference type="EMBL" id="BLXT01003024">
    <property type="protein sequence ID" value="GFN99765.1"/>
    <property type="molecule type" value="Genomic_DNA"/>
</dbReference>
<evidence type="ECO:0000313" key="2">
    <source>
        <dbReference type="Proteomes" id="UP000735302"/>
    </source>
</evidence>
<dbReference type="Proteomes" id="UP000735302">
    <property type="component" value="Unassembled WGS sequence"/>
</dbReference>
<name>A0AAV3ZUZ5_9GAST</name>
<dbReference type="AlphaFoldDB" id="A0AAV3ZUZ5"/>
<gene>
    <name evidence="1" type="ORF">PoB_002627100</name>
</gene>
<organism evidence="1 2">
    <name type="scientific">Plakobranchus ocellatus</name>
    <dbReference type="NCBI Taxonomy" id="259542"/>
    <lineage>
        <taxon>Eukaryota</taxon>
        <taxon>Metazoa</taxon>
        <taxon>Spiralia</taxon>
        <taxon>Lophotrochozoa</taxon>
        <taxon>Mollusca</taxon>
        <taxon>Gastropoda</taxon>
        <taxon>Heterobranchia</taxon>
        <taxon>Euthyneura</taxon>
        <taxon>Panpulmonata</taxon>
        <taxon>Sacoglossa</taxon>
        <taxon>Placobranchoidea</taxon>
        <taxon>Plakobranchidae</taxon>
        <taxon>Plakobranchus</taxon>
    </lineage>
</organism>